<protein>
    <recommendedName>
        <fullName evidence="4">Photosynthesis system II assembly factor Ycf48/Hcf136-like domain-containing protein</fullName>
    </recommendedName>
</protein>
<keyword evidence="6" id="KW-1185">Reference proteome</keyword>
<sequence>MSGVDAVDSRTFRAGARREWGIRMDMYRSRRATAWIGGIAAGVLLGCGLALGQGETGDGTVETVVKSLPSEIMPMTPRSLLLDIVNTGRHLIAVGDRGAVIVSNDGRQWAQVQTPTRSALTAVHFPDPDHGWAVGHDAVILHTADGGRTWTLQNFEPELEKPFLDVLFLDAQRGYAVGAYGLFYKTEDGGQTWSEVDTPIRENEWHFNSITRLNDGTLLIAGENGTLATSTDGGVTWAAQPSPYESSFFGATARGEKGAVIFGLRGNVFVTDDIHGGQWHKVDTGSVASMFGGTQLEDGRVVLVGLNGNIMVSENGLERVELLRSNAGTPLSAAIGFGGEVIAVGESGVQHIALNR</sequence>
<dbReference type="Proteomes" id="UP000199771">
    <property type="component" value="Unassembled WGS sequence"/>
</dbReference>
<keyword evidence="3" id="KW-1133">Transmembrane helix</keyword>
<evidence type="ECO:0000256" key="2">
    <source>
        <dbReference type="ARBA" id="ARBA00023276"/>
    </source>
</evidence>
<evidence type="ECO:0000256" key="3">
    <source>
        <dbReference type="SAM" id="Phobius"/>
    </source>
</evidence>
<dbReference type="CDD" id="cd15482">
    <property type="entry name" value="Sialidase_non-viral"/>
    <property type="match status" value="1"/>
</dbReference>
<feature type="domain" description="Photosynthesis system II assembly factor Ycf48/Hcf136-like" evidence="4">
    <location>
        <begin position="158"/>
        <end position="311"/>
    </location>
</feature>
<evidence type="ECO:0000256" key="1">
    <source>
        <dbReference type="ARBA" id="ARBA00022531"/>
    </source>
</evidence>
<dbReference type="GO" id="GO:0009523">
    <property type="term" value="C:photosystem II"/>
    <property type="evidence" value="ECO:0007669"/>
    <property type="project" value="UniProtKB-KW"/>
</dbReference>
<accession>A0A1I2I8I5</accession>
<dbReference type="GO" id="GO:0015979">
    <property type="term" value="P:photosynthesis"/>
    <property type="evidence" value="ECO:0007669"/>
    <property type="project" value="UniProtKB-KW"/>
</dbReference>
<dbReference type="SUPFAM" id="SSF110296">
    <property type="entry name" value="Oligoxyloglucan reducing end-specific cellobiohydrolase"/>
    <property type="match status" value="1"/>
</dbReference>
<evidence type="ECO:0000313" key="5">
    <source>
        <dbReference type="EMBL" id="SFF38575.1"/>
    </source>
</evidence>
<gene>
    <name evidence="5" type="ORF">SAMN04488120_103117</name>
</gene>
<evidence type="ECO:0000313" key="6">
    <source>
        <dbReference type="Proteomes" id="UP000199771"/>
    </source>
</evidence>
<keyword evidence="2" id="KW-0604">Photosystem II</keyword>
<dbReference type="InterPro" id="IPR028203">
    <property type="entry name" value="PSII_CF48-like_dom"/>
</dbReference>
<keyword evidence="1" id="KW-0602">Photosynthesis</keyword>
<dbReference type="PANTHER" id="PTHR47199:SF2">
    <property type="entry name" value="PHOTOSYSTEM II STABILITY_ASSEMBLY FACTOR HCF136, CHLOROPLASTIC"/>
    <property type="match status" value="1"/>
</dbReference>
<dbReference type="STRING" id="1076937.SAMN04488120_103117"/>
<dbReference type="Gene3D" id="2.130.10.10">
    <property type="entry name" value="YVTN repeat-like/Quinoprotein amine dehydrogenase"/>
    <property type="match status" value="1"/>
</dbReference>
<dbReference type="EMBL" id="FOOC01000003">
    <property type="protein sequence ID" value="SFF38575.1"/>
    <property type="molecule type" value="Genomic_DNA"/>
</dbReference>
<dbReference type="PANTHER" id="PTHR47199">
    <property type="entry name" value="PHOTOSYSTEM II STABILITY/ASSEMBLY FACTOR HCF136, CHLOROPLASTIC"/>
    <property type="match status" value="1"/>
</dbReference>
<dbReference type="InterPro" id="IPR015943">
    <property type="entry name" value="WD40/YVTN_repeat-like_dom_sf"/>
</dbReference>
<name>A0A1I2I8I5_9GAMM</name>
<keyword evidence="3" id="KW-0472">Membrane</keyword>
<dbReference type="AlphaFoldDB" id="A0A1I2I8I5"/>
<feature type="transmembrane region" description="Helical" evidence="3">
    <location>
        <begin position="32"/>
        <end position="51"/>
    </location>
</feature>
<feature type="domain" description="Photosynthesis system II assembly factor Ycf48/Hcf136-like" evidence="4">
    <location>
        <begin position="106"/>
        <end position="155"/>
    </location>
</feature>
<reference evidence="5 6" key="1">
    <citation type="submission" date="2016-10" db="EMBL/GenBank/DDBJ databases">
        <authorList>
            <person name="de Groot N.N."/>
        </authorList>
    </citation>
    <scope>NUCLEOTIDE SEQUENCE [LARGE SCALE GENOMIC DNA]</scope>
    <source>
        <strain evidence="5 6">DSM 23609</strain>
    </source>
</reference>
<dbReference type="Pfam" id="PF14870">
    <property type="entry name" value="PSII_BNR"/>
    <property type="match status" value="2"/>
</dbReference>
<organism evidence="5 6">
    <name type="scientific">Fontimonas thermophila</name>
    <dbReference type="NCBI Taxonomy" id="1076937"/>
    <lineage>
        <taxon>Bacteria</taxon>
        <taxon>Pseudomonadati</taxon>
        <taxon>Pseudomonadota</taxon>
        <taxon>Gammaproteobacteria</taxon>
        <taxon>Nevskiales</taxon>
        <taxon>Nevskiaceae</taxon>
        <taxon>Fontimonas</taxon>
    </lineage>
</organism>
<keyword evidence="3" id="KW-0812">Transmembrane</keyword>
<evidence type="ECO:0000259" key="4">
    <source>
        <dbReference type="Pfam" id="PF14870"/>
    </source>
</evidence>
<proteinExistence type="predicted"/>